<protein>
    <recommendedName>
        <fullName evidence="9">DNA polymerase III beta sliding clamp C-terminal domain-containing protein</fullName>
    </recommendedName>
</protein>
<evidence type="ECO:0000256" key="8">
    <source>
        <dbReference type="ARBA" id="ARBA00023125"/>
    </source>
</evidence>
<evidence type="ECO:0000256" key="5">
    <source>
        <dbReference type="ARBA" id="ARBA00022695"/>
    </source>
</evidence>
<dbReference type="PANTHER" id="PTHR30478:SF0">
    <property type="entry name" value="BETA SLIDING CLAMP"/>
    <property type="match status" value="1"/>
</dbReference>
<feature type="non-terminal residue" evidence="10">
    <location>
        <position position="191"/>
    </location>
</feature>
<comment type="subcellular location">
    <subcellularLocation>
        <location evidence="1">Cytoplasm</location>
    </subcellularLocation>
</comment>
<evidence type="ECO:0000259" key="9">
    <source>
        <dbReference type="Pfam" id="PF02768"/>
    </source>
</evidence>
<evidence type="ECO:0000256" key="3">
    <source>
        <dbReference type="ARBA" id="ARBA00022490"/>
    </source>
</evidence>
<dbReference type="GO" id="GO:0003887">
    <property type="term" value="F:DNA-directed DNA polymerase activity"/>
    <property type="evidence" value="ECO:0007669"/>
    <property type="project" value="UniProtKB-KW"/>
</dbReference>
<dbReference type="Gene3D" id="3.10.150.10">
    <property type="entry name" value="DNA Polymerase III, subunit A, domain 2"/>
    <property type="match status" value="1"/>
</dbReference>
<name>X1PNQ2_9ZZZZ</name>
<proteinExistence type="inferred from homology"/>
<evidence type="ECO:0000256" key="1">
    <source>
        <dbReference type="ARBA" id="ARBA00004496"/>
    </source>
</evidence>
<dbReference type="GO" id="GO:0006271">
    <property type="term" value="P:DNA strand elongation involved in DNA replication"/>
    <property type="evidence" value="ECO:0007669"/>
    <property type="project" value="TreeGrafter"/>
</dbReference>
<evidence type="ECO:0000313" key="10">
    <source>
        <dbReference type="EMBL" id="GAI40660.1"/>
    </source>
</evidence>
<dbReference type="GO" id="GO:0008408">
    <property type="term" value="F:3'-5' exonuclease activity"/>
    <property type="evidence" value="ECO:0007669"/>
    <property type="project" value="InterPro"/>
</dbReference>
<dbReference type="EMBL" id="BARV01027735">
    <property type="protein sequence ID" value="GAI40660.1"/>
    <property type="molecule type" value="Genomic_DNA"/>
</dbReference>
<keyword evidence="8" id="KW-0238">DNA-binding</keyword>
<dbReference type="PANTHER" id="PTHR30478">
    <property type="entry name" value="DNA POLYMERASE III SUBUNIT BETA"/>
    <property type="match status" value="1"/>
</dbReference>
<sequence>MSTFPVVDKMNIPAHSVRVLGELWNKIPPAVPLEDSLISQVIAERQLELAWGNGLMACFGRVTLFIKLIEGSAPNFSQLIPQEPPLKVRVFAPEFERAVRRCAEVARDSKEIVRLSWTETALTVSAKSDEKGSVEAQVPVQTEGGTGKVAVNVSYLLDYLKGKDGLLSIGVTSAQAPILFRHGTSPLVVMM</sequence>
<dbReference type="InterPro" id="IPR022635">
    <property type="entry name" value="DNA_polIII_beta_C"/>
</dbReference>
<comment type="caution">
    <text evidence="10">The sequence shown here is derived from an EMBL/GenBank/DDBJ whole genome shotgun (WGS) entry which is preliminary data.</text>
</comment>
<comment type="similarity">
    <text evidence="2">Belongs to the beta sliding clamp family.</text>
</comment>
<keyword evidence="7" id="KW-0239">DNA-directed DNA polymerase</keyword>
<dbReference type="CDD" id="cd00140">
    <property type="entry name" value="beta_clamp"/>
    <property type="match status" value="1"/>
</dbReference>
<evidence type="ECO:0000256" key="6">
    <source>
        <dbReference type="ARBA" id="ARBA00022705"/>
    </source>
</evidence>
<evidence type="ECO:0000256" key="7">
    <source>
        <dbReference type="ARBA" id="ARBA00022932"/>
    </source>
</evidence>
<dbReference type="GO" id="GO:0003677">
    <property type="term" value="F:DNA binding"/>
    <property type="evidence" value="ECO:0007669"/>
    <property type="project" value="UniProtKB-KW"/>
</dbReference>
<dbReference type="InterPro" id="IPR001001">
    <property type="entry name" value="DNA_polIII_beta"/>
</dbReference>
<keyword evidence="4" id="KW-0808">Transferase</keyword>
<gene>
    <name evidence="10" type="ORF">S06H3_44573</name>
</gene>
<dbReference type="GO" id="GO:0005737">
    <property type="term" value="C:cytoplasm"/>
    <property type="evidence" value="ECO:0007669"/>
    <property type="project" value="UniProtKB-SubCell"/>
</dbReference>
<dbReference type="AlphaFoldDB" id="X1PNQ2"/>
<dbReference type="Pfam" id="PF02768">
    <property type="entry name" value="DNA_pol3_beta_3"/>
    <property type="match status" value="1"/>
</dbReference>
<keyword evidence="5" id="KW-0548">Nucleotidyltransferase</keyword>
<evidence type="ECO:0000256" key="4">
    <source>
        <dbReference type="ARBA" id="ARBA00022679"/>
    </source>
</evidence>
<dbReference type="GO" id="GO:0009360">
    <property type="term" value="C:DNA polymerase III complex"/>
    <property type="evidence" value="ECO:0007669"/>
    <property type="project" value="InterPro"/>
</dbReference>
<evidence type="ECO:0000256" key="2">
    <source>
        <dbReference type="ARBA" id="ARBA00010752"/>
    </source>
</evidence>
<dbReference type="Gene3D" id="3.70.10.10">
    <property type="match status" value="1"/>
</dbReference>
<keyword evidence="6" id="KW-0235">DNA replication</keyword>
<dbReference type="SUPFAM" id="SSF55979">
    <property type="entry name" value="DNA clamp"/>
    <property type="match status" value="1"/>
</dbReference>
<organism evidence="10">
    <name type="scientific">marine sediment metagenome</name>
    <dbReference type="NCBI Taxonomy" id="412755"/>
    <lineage>
        <taxon>unclassified sequences</taxon>
        <taxon>metagenomes</taxon>
        <taxon>ecological metagenomes</taxon>
    </lineage>
</organism>
<reference evidence="10" key="1">
    <citation type="journal article" date="2014" name="Front. Microbiol.">
        <title>High frequency of phylogenetically diverse reductive dehalogenase-homologous genes in deep subseafloor sedimentary metagenomes.</title>
        <authorList>
            <person name="Kawai M."/>
            <person name="Futagami T."/>
            <person name="Toyoda A."/>
            <person name="Takaki Y."/>
            <person name="Nishi S."/>
            <person name="Hori S."/>
            <person name="Arai W."/>
            <person name="Tsubouchi T."/>
            <person name="Morono Y."/>
            <person name="Uchiyama I."/>
            <person name="Ito T."/>
            <person name="Fujiyama A."/>
            <person name="Inagaki F."/>
            <person name="Takami H."/>
        </authorList>
    </citation>
    <scope>NUCLEOTIDE SEQUENCE</scope>
    <source>
        <strain evidence="10">Expedition CK06-06</strain>
    </source>
</reference>
<dbReference type="InterPro" id="IPR046938">
    <property type="entry name" value="DNA_clamp_sf"/>
</dbReference>
<feature type="domain" description="DNA polymerase III beta sliding clamp C-terminal" evidence="9">
    <location>
        <begin position="78"/>
        <end position="162"/>
    </location>
</feature>
<keyword evidence="3" id="KW-0963">Cytoplasm</keyword>
<accession>X1PNQ2</accession>